<sequence length="255" mass="29797">MLKSAIDLQEAFYNYSMSNTSFSRDLEAIPRRTDFDVCQKVCDFLEIFKEKTELVSTQSRPVAHLFYSEILDVDKHLREWELVPNFSPMVEKMRLKYDKYWGDYKKINHYMYFAVLLDPTMKSEVLGYGFRHLMDNGCIPEENEYEVDTPVEFLTEPEKEDKIRNLVAEVEANMGVLFALYNEKYGTKVTHNSSDVQKSSTQSGNTTRRRGNTFLNSFKSQNSSRSSGVDDELKKYLKEPPLELDDAEDFDILSW</sequence>
<dbReference type="Proteomes" id="UP000245207">
    <property type="component" value="Unassembled WGS sequence"/>
</dbReference>
<keyword evidence="4" id="KW-1185">Reference proteome</keyword>
<dbReference type="InterPro" id="IPR025525">
    <property type="entry name" value="hAT-like_transposase_RNase-H"/>
</dbReference>
<dbReference type="PANTHER" id="PTHR23272">
    <property type="entry name" value="BED FINGER-RELATED"/>
    <property type="match status" value="1"/>
</dbReference>
<feature type="compositionally biased region" description="Polar residues" evidence="1">
    <location>
        <begin position="191"/>
        <end position="206"/>
    </location>
</feature>
<organism evidence="3 4">
    <name type="scientific">Artemisia annua</name>
    <name type="common">Sweet wormwood</name>
    <dbReference type="NCBI Taxonomy" id="35608"/>
    <lineage>
        <taxon>Eukaryota</taxon>
        <taxon>Viridiplantae</taxon>
        <taxon>Streptophyta</taxon>
        <taxon>Embryophyta</taxon>
        <taxon>Tracheophyta</taxon>
        <taxon>Spermatophyta</taxon>
        <taxon>Magnoliopsida</taxon>
        <taxon>eudicotyledons</taxon>
        <taxon>Gunneridae</taxon>
        <taxon>Pentapetalae</taxon>
        <taxon>asterids</taxon>
        <taxon>campanulids</taxon>
        <taxon>Asterales</taxon>
        <taxon>Asteraceae</taxon>
        <taxon>Asteroideae</taxon>
        <taxon>Anthemideae</taxon>
        <taxon>Artemisiinae</taxon>
        <taxon>Artemisia</taxon>
    </lineage>
</organism>
<feature type="compositionally biased region" description="Low complexity" evidence="1">
    <location>
        <begin position="217"/>
        <end position="227"/>
    </location>
</feature>
<feature type="region of interest" description="Disordered" evidence="1">
    <location>
        <begin position="191"/>
        <end position="232"/>
    </location>
</feature>
<dbReference type="GO" id="GO:0003677">
    <property type="term" value="F:DNA binding"/>
    <property type="evidence" value="ECO:0007669"/>
    <property type="project" value="InterPro"/>
</dbReference>
<dbReference type="SUPFAM" id="SSF53098">
    <property type="entry name" value="Ribonuclease H-like"/>
    <property type="match status" value="1"/>
</dbReference>
<accession>A0A2U1LAU4</accession>
<dbReference type="PANTHER" id="PTHR23272:SF190">
    <property type="entry name" value="ZINC FINGER, BED-TYPE-RELATED"/>
    <property type="match status" value="1"/>
</dbReference>
<evidence type="ECO:0000313" key="3">
    <source>
        <dbReference type="EMBL" id="PWA46119.1"/>
    </source>
</evidence>
<evidence type="ECO:0000259" key="2">
    <source>
        <dbReference type="Pfam" id="PF14372"/>
    </source>
</evidence>
<evidence type="ECO:0000313" key="4">
    <source>
        <dbReference type="Proteomes" id="UP000245207"/>
    </source>
</evidence>
<dbReference type="EMBL" id="PKPP01010442">
    <property type="protein sequence ID" value="PWA46119.1"/>
    <property type="molecule type" value="Genomic_DNA"/>
</dbReference>
<feature type="domain" description="hAT-like transposase RNase-H fold" evidence="2">
    <location>
        <begin position="56"/>
        <end position="136"/>
    </location>
</feature>
<comment type="caution">
    <text evidence="3">The sequence shown here is derived from an EMBL/GenBank/DDBJ whole genome shotgun (WGS) entry which is preliminary data.</text>
</comment>
<dbReference type="Pfam" id="PF14372">
    <property type="entry name" value="hAT-like_RNase-H"/>
    <property type="match status" value="1"/>
</dbReference>
<name>A0A2U1LAU4_ARTAN</name>
<protein>
    <submittedName>
        <fullName evidence="3">Zinc finger BED domain-containing protein RICESLEEPER 2</fullName>
    </submittedName>
</protein>
<evidence type="ECO:0000256" key="1">
    <source>
        <dbReference type="SAM" id="MobiDB-lite"/>
    </source>
</evidence>
<dbReference type="OrthoDB" id="2610923at2759"/>
<dbReference type="InterPro" id="IPR012337">
    <property type="entry name" value="RNaseH-like_sf"/>
</dbReference>
<proteinExistence type="predicted"/>
<dbReference type="AlphaFoldDB" id="A0A2U1LAU4"/>
<gene>
    <name evidence="3" type="ORF">CTI12_AA512020</name>
</gene>
<reference evidence="3 4" key="1">
    <citation type="journal article" date="2018" name="Mol. Plant">
        <title>The genome of Artemisia annua provides insight into the evolution of Asteraceae family and artemisinin biosynthesis.</title>
        <authorList>
            <person name="Shen Q."/>
            <person name="Zhang L."/>
            <person name="Liao Z."/>
            <person name="Wang S."/>
            <person name="Yan T."/>
            <person name="Shi P."/>
            <person name="Liu M."/>
            <person name="Fu X."/>
            <person name="Pan Q."/>
            <person name="Wang Y."/>
            <person name="Lv Z."/>
            <person name="Lu X."/>
            <person name="Zhang F."/>
            <person name="Jiang W."/>
            <person name="Ma Y."/>
            <person name="Chen M."/>
            <person name="Hao X."/>
            <person name="Li L."/>
            <person name="Tang Y."/>
            <person name="Lv G."/>
            <person name="Zhou Y."/>
            <person name="Sun X."/>
            <person name="Brodelius P.E."/>
            <person name="Rose J.K.C."/>
            <person name="Tang K."/>
        </authorList>
    </citation>
    <scope>NUCLEOTIDE SEQUENCE [LARGE SCALE GENOMIC DNA]</scope>
    <source>
        <strain evidence="4">cv. Huhao1</strain>
        <tissue evidence="3">Leaf</tissue>
    </source>
</reference>